<protein>
    <submittedName>
        <fullName evidence="5">Uncharacterized protein</fullName>
    </submittedName>
</protein>
<comment type="caution">
    <text evidence="5">The sequence shown here is derived from an EMBL/GenBank/DDBJ whole genome shotgun (WGS) entry which is preliminary data.</text>
</comment>
<sequence length="212" mass="23505">MRQADGEPNDDNVVLSIDNCIDQDDTNDKGRSKRKRDDDDDGGREIDQKRPPHDEEDSLEEGLIPSNSLPNYLSAAFSELYEEDGLVVLGRGLGWLGLLAAFVRFYGSDDSRADDDNIEKRRRKPLVFVLNLVGKESQVLMSMLTSWGTPHGDLPRIITSNEGQSLDRKEVYERGGVIVITARILIVDLLAGIVDANQIDGMLVAHAEKGEI</sequence>
<dbReference type="GO" id="GO:0003684">
    <property type="term" value="F:damaged DNA binding"/>
    <property type="evidence" value="ECO:0007669"/>
    <property type="project" value="TreeGrafter"/>
</dbReference>
<gene>
    <name evidence="5" type="ORF">THAOC_07373</name>
</gene>
<keyword evidence="1" id="KW-0227">DNA damage</keyword>
<evidence type="ECO:0000313" key="6">
    <source>
        <dbReference type="Proteomes" id="UP000266841"/>
    </source>
</evidence>
<dbReference type="AlphaFoldDB" id="K0T0J9"/>
<evidence type="ECO:0000256" key="3">
    <source>
        <dbReference type="ARBA" id="ARBA00023204"/>
    </source>
</evidence>
<dbReference type="PANTHER" id="PTHR10150">
    <property type="entry name" value="DNA REPAIR ENDONUCLEASE XPF"/>
    <property type="match status" value="1"/>
</dbReference>
<keyword evidence="3" id="KW-0234">DNA repair</keyword>
<reference evidence="5 6" key="1">
    <citation type="journal article" date="2012" name="Genome Biol.">
        <title>Genome and low-iron response of an oceanic diatom adapted to chronic iron limitation.</title>
        <authorList>
            <person name="Lommer M."/>
            <person name="Specht M."/>
            <person name="Roy A.S."/>
            <person name="Kraemer L."/>
            <person name="Andreson R."/>
            <person name="Gutowska M.A."/>
            <person name="Wolf J."/>
            <person name="Bergner S.V."/>
            <person name="Schilhabel M.B."/>
            <person name="Klostermeier U.C."/>
            <person name="Beiko R.G."/>
            <person name="Rosenstiel P."/>
            <person name="Hippler M."/>
            <person name="Laroche J."/>
        </authorList>
    </citation>
    <scope>NUCLEOTIDE SEQUENCE [LARGE SCALE GENOMIC DNA]</scope>
    <source>
        <strain evidence="5 6">CCMP1005</strain>
    </source>
</reference>
<evidence type="ECO:0000256" key="2">
    <source>
        <dbReference type="ARBA" id="ARBA00022801"/>
    </source>
</evidence>
<proteinExistence type="predicted"/>
<dbReference type="OrthoDB" id="361020at2759"/>
<evidence type="ECO:0000313" key="5">
    <source>
        <dbReference type="EMBL" id="EJK71210.1"/>
    </source>
</evidence>
<dbReference type="eggNOG" id="KOG0442">
    <property type="taxonomic scope" value="Eukaryota"/>
</dbReference>
<dbReference type="GO" id="GO:0000712">
    <property type="term" value="P:resolution of meiotic recombination intermediates"/>
    <property type="evidence" value="ECO:0007669"/>
    <property type="project" value="TreeGrafter"/>
</dbReference>
<evidence type="ECO:0000256" key="4">
    <source>
        <dbReference type="SAM" id="MobiDB-lite"/>
    </source>
</evidence>
<feature type="region of interest" description="Disordered" evidence="4">
    <location>
        <begin position="1"/>
        <end position="65"/>
    </location>
</feature>
<keyword evidence="6" id="KW-1185">Reference proteome</keyword>
<dbReference type="GO" id="GO:1901255">
    <property type="term" value="P:nucleotide-excision repair involved in interstrand cross-link repair"/>
    <property type="evidence" value="ECO:0007669"/>
    <property type="project" value="TreeGrafter"/>
</dbReference>
<keyword evidence="2" id="KW-0378">Hydrolase</keyword>
<accession>K0T0J9</accession>
<dbReference type="GO" id="GO:0000110">
    <property type="term" value="C:nucleotide-excision repair factor 1 complex"/>
    <property type="evidence" value="ECO:0007669"/>
    <property type="project" value="TreeGrafter"/>
</dbReference>
<organism evidence="5 6">
    <name type="scientific">Thalassiosira oceanica</name>
    <name type="common">Marine diatom</name>
    <dbReference type="NCBI Taxonomy" id="159749"/>
    <lineage>
        <taxon>Eukaryota</taxon>
        <taxon>Sar</taxon>
        <taxon>Stramenopiles</taxon>
        <taxon>Ochrophyta</taxon>
        <taxon>Bacillariophyta</taxon>
        <taxon>Coscinodiscophyceae</taxon>
        <taxon>Thalassiosirophycidae</taxon>
        <taxon>Thalassiosirales</taxon>
        <taxon>Thalassiosiraceae</taxon>
        <taxon>Thalassiosira</taxon>
    </lineage>
</organism>
<dbReference type="GO" id="GO:0000014">
    <property type="term" value="F:single-stranded DNA endodeoxyribonuclease activity"/>
    <property type="evidence" value="ECO:0007669"/>
    <property type="project" value="TreeGrafter"/>
</dbReference>
<dbReference type="EMBL" id="AGNL01007501">
    <property type="protein sequence ID" value="EJK71210.1"/>
    <property type="molecule type" value="Genomic_DNA"/>
</dbReference>
<dbReference type="GO" id="GO:0003697">
    <property type="term" value="F:single-stranded DNA binding"/>
    <property type="evidence" value="ECO:0007669"/>
    <property type="project" value="TreeGrafter"/>
</dbReference>
<feature type="compositionally biased region" description="Basic and acidic residues" evidence="4">
    <location>
        <begin position="43"/>
        <end position="53"/>
    </location>
</feature>
<evidence type="ECO:0000256" key="1">
    <source>
        <dbReference type="ARBA" id="ARBA00022763"/>
    </source>
</evidence>
<dbReference type="Proteomes" id="UP000266841">
    <property type="component" value="Unassembled WGS sequence"/>
</dbReference>
<dbReference type="GO" id="GO:0000724">
    <property type="term" value="P:double-strand break repair via homologous recombination"/>
    <property type="evidence" value="ECO:0007669"/>
    <property type="project" value="TreeGrafter"/>
</dbReference>
<dbReference type="PANTHER" id="PTHR10150:SF0">
    <property type="entry name" value="DNA REPAIR ENDONUCLEASE XPF"/>
    <property type="match status" value="1"/>
</dbReference>
<name>K0T0J9_THAOC</name>